<dbReference type="PANTHER" id="PTHR43335:SF4">
    <property type="entry name" value="ABC TRANSPORTER, ATP-BINDING PROTEIN"/>
    <property type="match status" value="1"/>
</dbReference>
<keyword evidence="2" id="KW-0813">Transport</keyword>
<dbReference type="Gene3D" id="3.40.50.300">
    <property type="entry name" value="P-loop containing nucleotide triphosphate hydrolases"/>
    <property type="match status" value="1"/>
</dbReference>
<dbReference type="InterPro" id="IPR003439">
    <property type="entry name" value="ABC_transporter-like_ATP-bd"/>
</dbReference>
<dbReference type="SUPFAM" id="SSF52540">
    <property type="entry name" value="P-loop containing nucleoside triphosphate hydrolases"/>
    <property type="match status" value="1"/>
</dbReference>
<evidence type="ECO:0000256" key="4">
    <source>
        <dbReference type="ARBA" id="ARBA00022840"/>
    </source>
</evidence>
<feature type="domain" description="ABC transporter" evidence="6">
    <location>
        <begin position="2"/>
        <end position="227"/>
    </location>
</feature>
<feature type="compositionally biased region" description="Low complexity" evidence="5">
    <location>
        <begin position="420"/>
        <end position="430"/>
    </location>
</feature>
<dbReference type="Proteomes" id="UP001470023">
    <property type="component" value="Unassembled WGS sequence"/>
</dbReference>
<dbReference type="GO" id="GO:0005524">
    <property type="term" value="F:ATP binding"/>
    <property type="evidence" value="ECO:0007669"/>
    <property type="project" value="UniProtKB-KW"/>
</dbReference>
<gene>
    <name evidence="7" type="ORF">ABT272_20885</name>
</gene>
<dbReference type="EMBL" id="JBEPAZ010000017">
    <property type="protein sequence ID" value="MER6430178.1"/>
    <property type="molecule type" value="Genomic_DNA"/>
</dbReference>
<evidence type="ECO:0000256" key="2">
    <source>
        <dbReference type="ARBA" id="ARBA00022448"/>
    </source>
</evidence>
<dbReference type="Pfam" id="PF00005">
    <property type="entry name" value="ABC_tran"/>
    <property type="match status" value="1"/>
</dbReference>
<dbReference type="RefSeq" id="WP_351946394.1">
    <property type="nucleotide sequence ID" value="NZ_JBEOZW010000054.1"/>
</dbReference>
<feature type="compositionally biased region" description="Low complexity" evidence="5">
    <location>
        <begin position="355"/>
        <end position="412"/>
    </location>
</feature>
<evidence type="ECO:0000256" key="5">
    <source>
        <dbReference type="SAM" id="MobiDB-lite"/>
    </source>
</evidence>
<keyword evidence="4 7" id="KW-0067">ATP-binding</keyword>
<evidence type="ECO:0000313" key="7">
    <source>
        <dbReference type="EMBL" id="MER6430178.1"/>
    </source>
</evidence>
<dbReference type="InterPro" id="IPR027417">
    <property type="entry name" value="P-loop_NTPase"/>
</dbReference>
<feature type="region of interest" description="Disordered" evidence="5">
    <location>
        <begin position="306"/>
        <end position="439"/>
    </location>
</feature>
<protein>
    <submittedName>
        <fullName evidence="7">ABC transporter ATP-binding protein</fullName>
    </submittedName>
</protein>
<dbReference type="SMART" id="SM00382">
    <property type="entry name" value="AAA"/>
    <property type="match status" value="1"/>
</dbReference>
<evidence type="ECO:0000313" key="8">
    <source>
        <dbReference type="Proteomes" id="UP001470023"/>
    </source>
</evidence>
<sequence length="439" mass="45423">MIEAVGLTKRYGDKTAVYNLSFQVRPGAVTGFLGPNGSGKSTTMRMILGLDNPTSGSVTIGGYPYRRLPNAPRQVGALLDAKAVHGGRSARSHLLSLAQLSGIPARRVDEVLGVVGLQEVAKKRSKGFSLGMGQRLGIAAALLGDPQVLLFDEPVNGLDPEGILWVRNLMRALAAEGRTVFVSSHLMSEMALTADHLIVIGRGQLLADMSVKDFISANSADFARVRTPETEPQLREKLSSALTEAGGHVLPEQDGALRVTGLPLPRISDLAHDAGVRLWELSPHQASLEEAYMRMTQGAVDYRSTVDQKAGLQQQLPPGVQPPMPVPGQGQPGWYAPPPPQQGGQPFTMPPAPTGPYDGAAAGAYGAPGAPAANPYAQPAAQVPGAPAAPAPQAQPAVQAPAAPAAAPQQAPAAPPVPGAAPAAAASAPADQTQPEDAR</sequence>
<comment type="caution">
    <text evidence="7">The sequence shown here is derived from an EMBL/GenBank/DDBJ whole genome shotgun (WGS) entry which is preliminary data.</text>
</comment>
<dbReference type="InterPro" id="IPR003593">
    <property type="entry name" value="AAA+_ATPase"/>
</dbReference>
<dbReference type="PROSITE" id="PS50893">
    <property type="entry name" value="ABC_TRANSPORTER_2"/>
    <property type="match status" value="1"/>
</dbReference>
<dbReference type="PANTHER" id="PTHR43335">
    <property type="entry name" value="ABC TRANSPORTER, ATP-BINDING PROTEIN"/>
    <property type="match status" value="1"/>
</dbReference>
<organism evidence="7 8">
    <name type="scientific">Streptomyces sp. 900105245</name>
    <dbReference type="NCBI Taxonomy" id="3154379"/>
    <lineage>
        <taxon>Bacteria</taxon>
        <taxon>Bacillati</taxon>
        <taxon>Actinomycetota</taxon>
        <taxon>Actinomycetes</taxon>
        <taxon>Kitasatosporales</taxon>
        <taxon>Streptomycetaceae</taxon>
        <taxon>Streptomyces</taxon>
    </lineage>
</organism>
<keyword evidence="3" id="KW-0547">Nucleotide-binding</keyword>
<keyword evidence="8" id="KW-1185">Reference proteome</keyword>
<dbReference type="CDD" id="cd03268">
    <property type="entry name" value="ABC_BcrA_bacitracin_resist"/>
    <property type="match status" value="1"/>
</dbReference>
<accession>A0ABV1U8Y6</accession>
<proteinExistence type="inferred from homology"/>
<comment type="similarity">
    <text evidence="1">Belongs to the ABC transporter superfamily.</text>
</comment>
<evidence type="ECO:0000259" key="6">
    <source>
        <dbReference type="PROSITE" id="PS50893"/>
    </source>
</evidence>
<name>A0ABV1U8Y6_9ACTN</name>
<reference evidence="7 8" key="1">
    <citation type="submission" date="2024-06" db="EMBL/GenBank/DDBJ databases">
        <title>The Natural Products Discovery Center: Release of the First 8490 Sequenced Strains for Exploring Actinobacteria Biosynthetic Diversity.</title>
        <authorList>
            <person name="Kalkreuter E."/>
            <person name="Kautsar S.A."/>
            <person name="Yang D."/>
            <person name="Bader C.D."/>
            <person name="Teijaro C.N."/>
            <person name="Fluegel L."/>
            <person name="Davis C.M."/>
            <person name="Simpson J.R."/>
            <person name="Lauterbach L."/>
            <person name="Steele A.D."/>
            <person name="Gui C."/>
            <person name="Meng S."/>
            <person name="Li G."/>
            <person name="Viehrig K."/>
            <person name="Ye F."/>
            <person name="Su P."/>
            <person name="Kiefer A.F."/>
            <person name="Nichols A."/>
            <person name="Cepeda A.J."/>
            <person name="Yan W."/>
            <person name="Fan B."/>
            <person name="Jiang Y."/>
            <person name="Adhikari A."/>
            <person name="Zheng C.-J."/>
            <person name="Schuster L."/>
            <person name="Cowan T.M."/>
            <person name="Smanski M.J."/>
            <person name="Chevrette M.G."/>
            <person name="De Carvalho L.P.S."/>
            <person name="Shen B."/>
        </authorList>
    </citation>
    <scope>NUCLEOTIDE SEQUENCE [LARGE SCALE GENOMIC DNA]</scope>
    <source>
        <strain evidence="7 8">NPDC001166</strain>
    </source>
</reference>
<evidence type="ECO:0000256" key="1">
    <source>
        <dbReference type="ARBA" id="ARBA00005417"/>
    </source>
</evidence>
<evidence type="ECO:0000256" key="3">
    <source>
        <dbReference type="ARBA" id="ARBA00022741"/>
    </source>
</evidence>